<dbReference type="Pfam" id="PF07992">
    <property type="entry name" value="Pyr_redox_2"/>
    <property type="match status" value="1"/>
</dbReference>
<gene>
    <name evidence="3" type="ORF">K435DRAFT_828820</name>
</gene>
<evidence type="ECO:0000313" key="4">
    <source>
        <dbReference type="Proteomes" id="UP000297245"/>
    </source>
</evidence>
<dbReference type="PANTHER" id="PTHR43735">
    <property type="entry name" value="APOPTOSIS-INDUCING FACTOR 1"/>
    <property type="match status" value="1"/>
</dbReference>
<dbReference type="PRINTS" id="PR00411">
    <property type="entry name" value="PNDRDTASEI"/>
</dbReference>
<dbReference type="GO" id="GO:0005737">
    <property type="term" value="C:cytoplasm"/>
    <property type="evidence" value="ECO:0007669"/>
    <property type="project" value="TreeGrafter"/>
</dbReference>
<name>A0A4S8M521_DENBC</name>
<dbReference type="Proteomes" id="UP000297245">
    <property type="component" value="Unassembled WGS sequence"/>
</dbReference>
<dbReference type="AlphaFoldDB" id="A0A4S8M521"/>
<dbReference type="PRINTS" id="PR00368">
    <property type="entry name" value="FADPNR"/>
</dbReference>
<feature type="region of interest" description="Disordered" evidence="1">
    <location>
        <begin position="352"/>
        <end position="372"/>
    </location>
</feature>
<feature type="compositionally biased region" description="Polar residues" evidence="1">
    <location>
        <begin position="352"/>
        <end position="371"/>
    </location>
</feature>
<protein>
    <submittedName>
        <fullName evidence="3">FAD/NAD(P)-binding domain-containing protein</fullName>
    </submittedName>
</protein>
<dbReference type="EMBL" id="ML179168">
    <property type="protein sequence ID" value="THU96823.1"/>
    <property type="molecule type" value="Genomic_DNA"/>
</dbReference>
<organism evidence="3 4">
    <name type="scientific">Dendrothele bispora (strain CBS 962.96)</name>
    <dbReference type="NCBI Taxonomy" id="1314807"/>
    <lineage>
        <taxon>Eukaryota</taxon>
        <taxon>Fungi</taxon>
        <taxon>Dikarya</taxon>
        <taxon>Basidiomycota</taxon>
        <taxon>Agaricomycotina</taxon>
        <taxon>Agaricomycetes</taxon>
        <taxon>Agaricomycetidae</taxon>
        <taxon>Agaricales</taxon>
        <taxon>Agaricales incertae sedis</taxon>
        <taxon>Dendrothele</taxon>
    </lineage>
</organism>
<accession>A0A4S8M521</accession>
<evidence type="ECO:0000256" key="1">
    <source>
        <dbReference type="SAM" id="MobiDB-lite"/>
    </source>
</evidence>
<keyword evidence="4" id="KW-1185">Reference proteome</keyword>
<dbReference type="Gene3D" id="3.50.50.100">
    <property type="match status" value="1"/>
</dbReference>
<dbReference type="OrthoDB" id="202203at2759"/>
<dbReference type="GO" id="GO:0050660">
    <property type="term" value="F:flavin adenine dinucleotide binding"/>
    <property type="evidence" value="ECO:0007669"/>
    <property type="project" value="TreeGrafter"/>
</dbReference>
<dbReference type="PANTHER" id="PTHR43735:SF2">
    <property type="entry name" value="FE-REGULATED PROTEIN 8"/>
    <property type="match status" value="1"/>
</dbReference>
<proteinExistence type="predicted"/>
<feature type="domain" description="FAD/NAD(P)-binding" evidence="2">
    <location>
        <begin position="3"/>
        <end position="329"/>
    </location>
</feature>
<evidence type="ECO:0000313" key="3">
    <source>
        <dbReference type="EMBL" id="THU96823.1"/>
    </source>
</evidence>
<dbReference type="InterPro" id="IPR023753">
    <property type="entry name" value="FAD/NAD-binding_dom"/>
</dbReference>
<dbReference type="GO" id="GO:0004174">
    <property type="term" value="F:electron-transferring-flavoprotein dehydrogenase activity"/>
    <property type="evidence" value="ECO:0007669"/>
    <property type="project" value="TreeGrafter"/>
</dbReference>
<dbReference type="SUPFAM" id="SSF51905">
    <property type="entry name" value="FAD/NAD(P)-binding domain"/>
    <property type="match status" value="1"/>
</dbReference>
<dbReference type="Gene3D" id="3.50.50.60">
    <property type="entry name" value="FAD/NAD(P)-binding domain"/>
    <property type="match status" value="3"/>
</dbReference>
<dbReference type="InterPro" id="IPR036188">
    <property type="entry name" value="FAD/NAD-bd_sf"/>
</dbReference>
<sequence length="487" mass="53227">MRTVAILGGAYAGASAAATLAAGLPEGWRIVVIDRNSHLNHVYVMPRYSVLGGHEHKAFCPMNNIFNLPPSSSQISQSSSHDQLGISRVPPAYHQLNHPHLILNAEVVALTPTHIILSKSFPEYGEGFTSNQVGYDFLIYALGSKLPPPLDLWGTFPGGIPLDTRASSGEAINDDPKRGSIKTTIYRGAKNEGIAWLKAHQMLIEDAQSILVVGGGALGIQFATDIADIYSHKSVTLLHSREKLLPRFNAEMHTEIYLALESLGVHVILNERLADKDAPPKFNEKGQRVVNTTKGREIVADLVLMCTGQAPNTSILKAMNPLTVNPHDGLAHVLKTMQLTVLQIELSSDIDTNNSASETGNRMKTPSQQEPTPYPHIFVVGDAADAFGAIAAGHTADFQAKVAARNILRLVQIREQEKQKCGDREDEELEEYVPTEPGIKVSLGLRNSIYQINGVVGKRSNGTDDMDAAYLWKYWGTKVDSERDMYL</sequence>
<evidence type="ECO:0000259" key="2">
    <source>
        <dbReference type="Pfam" id="PF07992"/>
    </source>
</evidence>
<reference evidence="3 4" key="1">
    <citation type="journal article" date="2019" name="Nat. Ecol. Evol.">
        <title>Megaphylogeny resolves global patterns of mushroom evolution.</title>
        <authorList>
            <person name="Varga T."/>
            <person name="Krizsan K."/>
            <person name="Foldi C."/>
            <person name="Dima B."/>
            <person name="Sanchez-Garcia M."/>
            <person name="Sanchez-Ramirez S."/>
            <person name="Szollosi G.J."/>
            <person name="Szarkandi J.G."/>
            <person name="Papp V."/>
            <person name="Albert L."/>
            <person name="Andreopoulos W."/>
            <person name="Angelini C."/>
            <person name="Antonin V."/>
            <person name="Barry K.W."/>
            <person name="Bougher N.L."/>
            <person name="Buchanan P."/>
            <person name="Buyck B."/>
            <person name="Bense V."/>
            <person name="Catcheside P."/>
            <person name="Chovatia M."/>
            <person name="Cooper J."/>
            <person name="Damon W."/>
            <person name="Desjardin D."/>
            <person name="Finy P."/>
            <person name="Geml J."/>
            <person name="Haridas S."/>
            <person name="Hughes K."/>
            <person name="Justo A."/>
            <person name="Karasinski D."/>
            <person name="Kautmanova I."/>
            <person name="Kiss B."/>
            <person name="Kocsube S."/>
            <person name="Kotiranta H."/>
            <person name="LaButti K.M."/>
            <person name="Lechner B.E."/>
            <person name="Liimatainen K."/>
            <person name="Lipzen A."/>
            <person name="Lukacs Z."/>
            <person name="Mihaltcheva S."/>
            <person name="Morgado L.N."/>
            <person name="Niskanen T."/>
            <person name="Noordeloos M.E."/>
            <person name="Ohm R.A."/>
            <person name="Ortiz-Santana B."/>
            <person name="Ovrebo C."/>
            <person name="Racz N."/>
            <person name="Riley R."/>
            <person name="Savchenko A."/>
            <person name="Shiryaev A."/>
            <person name="Soop K."/>
            <person name="Spirin V."/>
            <person name="Szebenyi C."/>
            <person name="Tomsovsky M."/>
            <person name="Tulloss R.E."/>
            <person name="Uehling J."/>
            <person name="Grigoriev I.V."/>
            <person name="Vagvolgyi C."/>
            <person name="Papp T."/>
            <person name="Martin F.M."/>
            <person name="Miettinen O."/>
            <person name="Hibbett D.S."/>
            <person name="Nagy L.G."/>
        </authorList>
    </citation>
    <scope>NUCLEOTIDE SEQUENCE [LARGE SCALE GENOMIC DNA]</scope>
    <source>
        <strain evidence="3 4">CBS 962.96</strain>
    </source>
</reference>